<name>A0AAW0R738_9PEZI</name>
<protein>
    <submittedName>
        <fullName evidence="1">Uncharacterized protein</fullName>
    </submittedName>
</protein>
<gene>
    <name evidence="1" type="ORF">PG999_002005</name>
</gene>
<organism evidence="1 2">
    <name type="scientific">Apiospora kogelbergensis</name>
    <dbReference type="NCBI Taxonomy" id="1337665"/>
    <lineage>
        <taxon>Eukaryota</taxon>
        <taxon>Fungi</taxon>
        <taxon>Dikarya</taxon>
        <taxon>Ascomycota</taxon>
        <taxon>Pezizomycotina</taxon>
        <taxon>Sordariomycetes</taxon>
        <taxon>Xylariomycetidae</taxon>
        <taxon>Amphisphaeriales</taxon>
        <taxon>Apiosporaceae</taxon>
        <taxon>Apiospora</taxon>
    </lineage>
</organism>
<evidence type="ECO:0000313" key="1">
    <source>
        <dbReference type="EMBL" id="KAK8129625.1"/>
    </source>
</evidence>
<dbReference type="Proteomes" id="UP001392437">
    <property type="component" value="Unassembled WGS sequence"/>
</dbReference>
<dbReference type="AlphaFoldDB" id="A0AAW0R738"/>
<comment type="caution">
    <text evidence="1">The sequence shown here is derived from an EMBL/GenBank/DDBJ whole genome shotgun (WGS) entry which is preliminary data.</text>
</comment>
<keyword evidence="2" id="KW-1185">Reference proteome</keyword>
<accession>A0AAW0R738</accession>
<evidence type="ECO:0000313" key="2">
    <source>
        <dbReference type="Proteomes" id="UP001392437"/>
    </source>
</evidence>
<dbReference type="EMBL" id="JAQQWP010000002">
    <property type="protein sequence ID" value="KAK8129625.1"/>
    <property type="molecule type" value="Genomic_DNA"/>
</dbReference>
<proteinExistence type="predicted"/>
<reference evidence="1 2" key="1">
    <citation type="submission" date="2023-01" db="EMBL/GenBank/DDBJ databases">
        <title>Analysis of 21 Apiospora genomes using comparative genomics revels a genus with tremendous synthesis potential of carbohydrate active enzymes and secondary metabolites.</title>
        <authorList>
            <person name="Sorensen T."/>
        </authorList>
    </citation>
    <scope>NUCLEOTIDE SEQUENCE [LARGE SCALE GENOMIC DNA]</scope>
    <source>
        <strain evidence="1 2">CBS 117206</strain>
    </source>
</reference>
<sequence>MEPYGPSKPRRNSLVLHQCAPKVRPYALIGPVPGSLQYKENMMMGLYIGCPDWTPRSASAVEIRQLQEIKDFEEELSRGKVPRLSAEDIGSFVVERYDTQYFDEGKLMFSVATDSIRHVCGKCGK</sequence>